<evidence type="ECO:0000256" key="3">
    <source>
        <dbReference type="ARBA" id="ARBA00022448"/>
    </source>
</evidence>
<dbReference type="Proteomes" id="UP000244110">
    <property type="component" value="Unassembled WGS sequence"/>
</dbReference>
<evidence type="ECO:0000313" key="14">
    <source>
        <dbReference type="EMBL" id="SDT93867.1"/>
    </source>
</evidence>
<dbReference type="NCBIfam" id="TIGR00383">
    <property type="entry name" value="corA"/>
    <property type="match status" value="1"/>
</dbReference>
<proteinExistence type="inferred from homology"/>
<comment type="function">
    <text evidence="11">Mediates influx of magnesium ions. Alternates between open and closed states. Activated by low cytoplasmic Mg(2+) levels. Inactive when cytoplasmic Mg(2+) levels are high.</text>
</comment>
<evidence type="ECO:0000313" key="16">
    <source>
        <dbReference type="Proteomes" id="UP000182882"/>
    </source>
</evidence>
<keyword evidence="8 12" id="KW-0406">Ion transport</keyword>
<gene>
    <name evidence="12" type="primary">corA</name>
    <name evidence="13" type="ORF">C8R28_101657</name>
    <name evidence="14" type="ORF">SAMN05216406_11231</name>
    <name evidence="15" type="ORF">SAMN06297164_0658</name>
</gene>
<dbReference type="AlphaFoldDB" id="A0A0S3AFW0"/>
<dbReference type="GO" id="GO:0005886">
    <property type="term" value="C:plasma membrane"/>
    <property type="evidence" value="ECO:0007669"/>
    <property type="project" value="UniProtKB-SubCell"/>
</dbReference>
<dbReference type="CDD" id="cd12830">
    <property type="entry name" value="MtCorA-like"/>
    <property type="match status" value="1"/>
</dbReference>
<dbReference type="FunFam" id="1.20.58.340:FF:000004">
    <property type="entry name" value="Magnesium transport protein CorA"/>
    <property type="match status" value="1"/>
</dbReference>
<accession>A0A0S3AFW0</accession>
<dbReference type="EMBL" id="FNLN01000012">
    <property type="protein sequence ID" value="SDT93867.1"/>
    <property type="molecule type" value="Genomic_DNA"/>
</dbReference>
<feature type="transmembrane region" description="Helical" evidence="12">
    <location>
        <begin position="264"/>
        <end position="283"/>
    </location>
</feature>
<evidence type="ECO:0000256" key="2">
    <source>
        <dbReference type="ARBA" id="ARBA00009765"/>
    </source>
</evidence>
<comment type="similarity">
    <text evidence="2 12">Belongs to the CorA metal ion transporter (MIT) (TC 1.A.35) family.</text>
</comment>
<evidence type="ECO:0000313" key="13">
    <source>
        <dbReference type="EMBL" id="PTQ84853.1"/>
    </source>
</evidence>
<keyword evidence="3 12" id="KW-0813">Transport</keyword>
<organism evidence="13 18">
    <name type="scientific">Nitrosomonas ureae</name>
    <dbReference type="NCBI Taxonomy" id="44577"/>
    <lineage>
        <taxon>Bacteria</taxon>
        <taxon>Pseudomonadati</taxon>
        <taxon>Pseudomonadota</taxon>
        <taxon>Betaproteobacteria</taxon>
        <taxon>Nitrosomonadales</taxon>
        <taxon>Nitrosomonadaceae</taxon>
        <taxon>Nitrosomonas</taxon>
    </lineage>
</organism>
<dbReference type="GO" id="GO:0015087">
    <property type="term" value="F:cobalt ion transmembrane transporter activity"/>
    <property type="evidence" value="ECO:0007669"/>
    <property type="project" value="UniProtKB-UniRule"/>
</dbReference>
<evidence type="ECO:0000256" key="5">
    <source>
        <dbReference type="ARBA" id="ARBA00022692"/>
    </source>
</evidence>
<dbReference type="EMBL" id="QAOL01000016">
    <property type="protein sequence ID" value="PTQ84853.1"/>
    <property type="molecule type" value="Genomic_DNA"/>
</dbReference>
<evidence type="ECO:0000313" key="15">
    <source>
        <dbReference type="EMBL" id="SOD16609.1"/>
    </source>
</evidence>
<sequence>MLINCVAYENGMRLADITVEEISDYLERLECFVWVALQDATPEELDKMKEEFNLHELAVEDARHGHQRPKLEEYGESLFVVMHLLESNQGENNPGELNVFVGPNYVLSVRNRSQQHFLEVRERCEREQYLLKEGSGFVLYALMDAVVDRYFPIIDQLESELEEIEEQIFTKGAARSNIEQLYGLKRKIMVLKHAVAPLMEVAGKLSGSRGSAVCSNIRDYFRDVYDHLLRIDASIDTVRDTISTAIQVNLSMGAIENNEVSKRLAAWAGIFAVATALAGIWGMNFERMPELEWEYGYPLALLTICSACLFLYFRFKRIGWL</sequence>
<evidence type="ECO:0000256" key="1">
    <source>
        <dbReference type="ARBA" id="ARBA00004651"/>
    </source>
</evidence>
<keyword evidence="16" id="KW-1185">Reference proteome</keyword>
<name>A0A0S3AFW0_9PROT</name>
<dbReference type="PANTHER" id="PTHR46494">
    <property type="entry name" value="CORA FAMILY METAL ION TRANSPORTER (EUROFUNG)"/>
    <property type="match status" value="1"/>
</dbReference>
<dbReference type="GO" id="GO:0000287">
    <property type="term" value="F:magnesium ion binding"/>
    <property type="evidence" value="ECO:0007669"/>
    <property type="project" value="TreeGrafter"/>
</dbReference>
<evidence type="ECO:0000256" key="4">
    <source>
        <dbReference type="ARBA" id="ARBA00022475"/>
    </source>
</evidence>
<keyword evidence="9 12" id="KW-0472">Membrane</keyword>
<evidence type="ECO:0000256" key="9">
    <source>
        <dbReference type="ARBA" id="ARBA00023136"/>
    </source>
</evidence>
<dbReference type="InterPro" id="IPR002523">
    <property type="entry name" value="MgTranspt_CorA/ZnTranspt_ZntB"/>
</dbReference>
<reference evidence="13 18" key="4">
    <citation type="submission" date="2018-04" db="EMBL/GenBank/DDBJ databases">
        <title>Active sludge and wastewater microbial communities from Klosterneuburg, Austria.</title>
        <authorList>
            <person name="Wagner M."/>
        </authorList>
    </citation>
    <scope>NUCLEOTIDE SEQUENCE [LARGE SCALE GENOMIC DNA]</scope>
    <source>
        <strain evidence="13 18">Nm4</strain>
    </source>
</reference>
<evidence type="ECO:0000256" key="10">
    <source>
        <dbReference type="ARBA" id="ARBA00034269"/>
    </source>
</evidence>
<dbReference type="InterPro" id="IPR045861">
    <property type="entry name" value="CorA_cytoplasmic_dom"/>
</dbReference>
<comment type="subcellular location">
    <subcellularLocation>
        <location evidence="1">Cell membrane</location>
        <topology evidence="1">Multi-pass membrane protein</topology>
    </subcellularLocation>
    <subcellularLocation>
        <location evidence="12">Membrane</location>
        <topology evidence="12">Multi-pass membrane protein</topology>
    </subcellularLocation>
</comment>
<dbReference type="InterPro" id="IPR045863">
    <property type="entry name" value="CorA_TM1_TM2"/>
</dbReference>
<reference evidence="14" key="2">
    <citation type="submission" date="2016-10" db="EMBL/GenBank/DDBJ databases">
        <authorList>
            <person name="de Groot N.N."/>
        </authorList>
    </citation>
    <scope>NUCLEOTIDE SEQUENCE [LARGE SCALE GENOMIC DNA]</scope>
    <source>
        <strain evidence="14">Nm10</strain>
    </source>
</reference>
<keyword evidence="4 12" id="KW-1003">Cell membrane</keyword>
<dbReference type="SUPFAM" id="SSF144083">
    <property type="entry name" value="Magnesium transport protein CorA, transmembrane region"/>
    <property type="match status" value="1"/>
</dbReference>
<reference evidence="16" key="1">
    <citation type="submission" date="2016-10" db="EMBL/GenBank/DDBJ databases">
        <authorList>
            <person name="Varghese N."/>
            <person name="Submissions S."/>
        </authorList>
    </citation>
    <scope>NUCLEOTIDE SEQUENCE [LARGE SCALE GENOMIC DNA]</scope>
    <source>
        <strain evidence="16">Nm10</strain>
    </source>
</reference>
<dbReference type="GO" id="GO:0015095">
    <property type="term" value="F:magnesium ion transmembrane transporter activity"/>
    <property type="evidence" value="ECO:0007669"/>
    <property type="project" value="UniProtKB-UniRule"/>
</dbReference>
<dbReference type="KEGG" id="nur:ATY38_01050"/>
<evidence type="ECO:0000256" key="8">
    <source>
        <dbReference type="ARBA" id="ARBA00023065"/>
    </source>
</evidence>
<dbReference type="EMBL" id="OCMU01000001">
    <property type="protein sequence ID" value="SOD16609.1"/>
    <property type="molecule type" value="Genomic_DNA"/>
</dbReference>
<dbReference type="Proteomes" id="UP000182882">
    <property type="component" value="Unassembled WGS sequence"/>
</dbReference>
<feature type="transmembrane region" description="Helical" evidence="12">
    <location>
        <begin position="295"/>
        <end position="315"/>
    </location>
</feature>
<dbReference type="Gene3D" id="3.30.460.20">
    <property type="entry name" value="CorA soluble domain-like"/>
    <property type="match status" value="1"/>
</dbReference>
<dbReference type="InterPro" id="IPR004488">
    <property type="entry name" value="Mg/Co-transport_prot_CorA"/>
</dbReference>
<evidence type="ECO:0000256" key="7">
    <source>
        <dbReference type="ARBA" id="ARBA00022989"/>
    </source>
</evidence>
<protein>
    <recommendedName>
        <fullName evidence="12">Magnesium transport protein CorA</fullName>
    </recommendedName>
</protein>
<keyword evidence="6 12" id="KW-0460">Magnesium</keyword>
<evidence type="ECO:0000256" key="11">
    <source>
        <dbReference type="ARBA" id="ARBA00045497"/>
    </source>
</evidence>
<comment type="catalytic activity">
    <reaction evidence="10">
        <text>Mg(2+)(in) = Mg(2+)(out)</text>
        <dbReference type="Rhea" id="RHEA:29827"/>
        <dbReference type="ChEBI" id="CHEBI:18420"/>
    </reaction>
</comment>
<evidence type="ECO:0000256" key="6">
    <source>
        <dbReference type="ARBA" id="ARBA00022842"/>
    </source>
</evidence>
<dbReference type="Gene3D" id="1.20.58.340">
    <property type="entry name" value="Magnesium transport protein CorA, transmembrane region"/>
    <property type="match status" value="2"/>
</dbReference>
<dbReference type="SUPFAM" id="SSF143865">
    <property type="entry name" value="CorA soluble domain-like"/>
    <property type="match status" value="1"/>
</dbReference>
<keyword evidence="5 12" id="KW-0812">Transmembrane</keyword>
<evidence type="ECO:0000256" key="12">
    <source>
        <dbReference type="RuleBase" id="RU362010"/>
    </source>
</evidence>
<dbReference type="Pfam" id="PF01544">
    <property type="entry name" value="CorA"/>
    <property type="match status" value="1"/>
</dbReference>
<dbReference type="GO" id="GO:0050897">
    <property type="term" value="F:cobalt ion binding"/>
    <property type="evidence" value="ECO:0007669"/>
    <property type="project" value="TreeGrafter"/>
</dbReference>
<dbReference type="PANTHER" id="PTHR46494:SF1">
    <property type="entry name" value="CORA FAMILY METAL ION TRANSPORTER (EUROFUNG)"/>
    <property type="match status" value="1"/>
</dbReference>
<keyword evidence="7 12" id="KW-1133">Transmembrane helix</keyword>
<evidence type="ECO:0000313" key="18">
    <source>
        <dbReference type="Proteomes" id="UP000244110"/>
    </source>
</evidence>
<evidence type="ECO:0000313" key="17">
    <source>
        <dbReference type="Proteomes" id="UP000219335"/>
    </source>
</evidence>
<reference evidence="15 17" key="3">
    <citation type="submission" date="2017-09" db="EMBL/GenBank/DDBJ databases">
        <authorList>
            <person name="Ehlers B."/>
            <person name="Leendertz F.H."/>
        </authorList>
    </citation>
    <scope>NUCLEOTIDE SEQUENCE [LARGE SCALE GENOMIC DNA]</scope>
    <source>
        <strain evidence="15 17">Nm42</strain>
    </source>
</reference>
<dbReference type="Proteomes" id="UP000219335">
    <property type="component" value="Unassembled WGS sequence"/>
</dbReference>